<sequence length="318" mass="36754">MNSLQNEQDILKQLINSREAVRKKYKLIKSGNQEIEQILTKTFEPITKPLHKLVDLTADDDDDVNGGRNLAAIKKRKSILPRLKKEEEEGLEEGEKEGLEEEEKEEIWQNLQDAHSPLEEINNPNVSTSNESASSREHYDRHQGSLKTYLAYLTTGYNPNKVIDLIAGVRRGPGNDVNQLKLGNSDIAFRGKFIVLDEHHYFNITPGLVELIFKSMPDVRYYDHLDLDNYRKILKITNAHKAQYKSEGSIRAWNRYKLVRDYKVAYLNPKKFYRYWDDPNELCERLKLLIAEKNAGNGAHDNEIHSIIEELSEAGYIS</sequence>
<gene>
    <name evidence="3" type="ORF">TKK_000965</name>
</gene>
<feature type="compositionally biased region" description="Polar residues" evidence="1">
    <location>
        <begin position="122"/>
        <end position="133"/>
    </location>
</feature>
<evidence type="ECO:0000256" key="1">
    <source>
        <dbReference type="SAM" id="MobiDB-lite"/>
    </source>
</evidence>
<organism evidence="3 4">
    <name type="scientific">Trichogramma kaykai</name>
    <dbReference type="NCBI Taxonomy" id="54128"/>
    <lineage>
        <taxon>Eukaryota</taxon>
        <taxon>Metazoa</taxon>
        <taxon>Ecdysozoa</taxon>
        <taxon>Arthropoda</taxon>
        <taxon>Hexapoda</taxon>
        <taxon>Insecta</taxon>
        <taxon>Pterygota</taxon>
        <taxon>Neoptera</taxon>
        <taxon>Endopterygota</taxon>
        <taxon>Hymenoptera</taxon>
        <taxon>Apocrita</taxon>
        <taxon>Proctotrupomorpha</taxon>
        <taxon>Chalcidoidea</taxon>
        <taxon>Trichogrammatidae</taxon>
        <taxon>Trichogramma</taxon>
    </lineage>
</organism>
<protein>
    <recommendedName>
        <fullName evidence="2">DUF8207 domain-containing protein</fullName>
    </recommendedName>
</protein>
<dbReference type="AlphaFoldDB" id="A0ABD2XPY6"/>
<dbReference type="Pfam" id="PF26634">
    <property type="entry name" value="DUF8207"/>
    <property type="match status" value="1"/>
</dbReference>
<evidence type="ECO:0000313" key="3">
    <source>
        <dbReference type="EMBL" id="KAL3406842.1"/>
    </source>
</evidence>
<feature type="region of interest" description="Disordered" evidence="1">
    <location>
        <begin position="86"/>
        <end position="140"/>
    </location>
</feature>
<dbReference type="PANTHER" id="PTHR35374:SF1">
    <property type="entry name" value="PROTEIN KINASE DOMAIN-CONTAINING PROTEIN"/>
    <property type="match status" value="1"/>
</dbReference>
<name>A0ABD2XPY6_9HYME</name>
<comment type="caution">
    <text evidence="3">The sequence shown here is derived from an EMBL/GenBank/DDBJ whole genome shotgun (WGS) entry which is preliminary data.</text>
</comment>
<accession>A0ABD2XPY6</accession>
<dbReference type="PANTHER" id="PTHR35374">
    <property type="entry name" value="CYCLIN-DEPENDENT KINASE 11A-LIKE"/>
    <property type="match status" value="1"/>
</dbReference>
<dbReference type="EMBL" id="JBJJXI010000018">
    <property type="protein sequence ID" value="KAL3406842.1"/>
    <property type="molecule type" value="Genomic_DNA"/>
</dbReference>
<evidence type="ECO:0000313" key="4">
    <source>
        <dbReference type="Proteomes" id="UP001627154"/>
    </source>
</evidence>
<proteinExistence type="predicted"/>
<reference evidence="3 4" key="1">
    <citation type="journal article" date="2024" name="bioRxiv">
        <title>A reference genome for Trichogramma kaykai: A tiny desert-dwelling parasitoid wasp with competing sex-ratio distorters.</title>
        <authorList>
            <person name="Culotta J."/>
            <person name="Lindsey A.R."/>
        </authorList>
    </citation>
    <scope>NUCLEOTIDE SEQUENCE [LARGE SCALE GENOMIC DNA]</scope>
    <source>
        <strain evidence="3 4">KSX58</strain>
    </source>
</reference>
<feature type="compositionally biased region" description="Acidic residues" evidence="1">
    <location>
        <begin position="88"/>
        <end position="105"/>
    </location>
</feature>
<keyword evidence="4" id="KW-1185">Reference proteome</keyword>
<dbReference type="InterPro" id="IPR058520">
    <property type="entry name" value="DUF8207"/>
</dbReference>
<dbReference type="Proteomes" id="UP001627154">
    <property type="component" value="Unassembled WGS sequence"/>
</dbReference>
<feature type="domain" description="DUF8207" evidence="2">
    <location>
        <begin position="175"/>
        <end position="257"/>
    </location>
</feature>
<evidence type="ECO:0000259" key="2">
    <source>
        <dbReference type="Pfam" id="PF26634"/>
    </source>
</evidence>